<organism evidence="3">
    <name type="scientific">Babesia bigemina</name>
    <dbReference type="NCBI Taxonomy" id="5866"/>
    <lineage>
        <taxon>Eukaryota</taxon>
        <taxon>Sar</taxon>
        <taxon>Alveolata</taxon>
        <taxon>Apicomplexa</taxon>
        <taxon>Aconoidasida</taxon>
        <taxon>Piroplasmida</taxon>
        <taxon>Babesiidae</taxon>
        <taxon>Babesia</taxon>
    </lineage>
</organism>
<protein>
    <recommendedName>
        <fullName evidence="4">C3H1-type domain-containing protein</fullName>
    </recommendedName>
</protein>
<name>A0A061BSL4_BABBI</name>
<sequence length="1499" mass="168080">MGFLSGVLGAVKNTQTYNVGRKTLQNLVSDEINKHLCSGHDGFTTLLPRLTNEIGKYNTEVRDSNEKVKKPIEELLNQVGDAFMNKVQNILPQENEGEDPEKVQAAEKQIKNMFRDEIKTFNNTFNNAYNFTTKIEKTDMKIAINYLNSSLQLRVKHGVSNVAHEIKRLEQVADKEQKTFESAEKKVKEVMKTLKEGVDAKIANHVHRLVEQLKGKVQEILDDLKSINGSLVNYINQMQGWIDKAQLAIDAALEKIDFIFKEVNEGDSYKNPKPMKEAAEALKKQAQILFEVGNEVKQKIEELVPKAKVLVGQLDLAIRGDLNDAKSAIQVGIREYVEKLGSALKAGMEAAKGDYDGSKPGLRAINEALKKNKLQPWLEKIKDLSVVGMNMEFALIELHKHLHHHMKSLSQEDELRDALTSDLMAPVEERLPNDDSTPGKVELNPKKFPFYCGTGNGKKQALEKAILKIQEDITASLANITQHKVDAEYQLGVITNKLTALCKAVRDHGEGAKFHLDTFKKHNIKGTLTKLKEDLDELQGKLLHGPIQNAENFVRKEATAAERHCVEELKEEVRKDIKNAEDKLTTFARKHYVCAIKELFTSFAERVKKEFQSLPNSLDLDLNAGLKGFMGRMATTFIPNVKPIDALPNSDSVLATQRESALSQSAAILNTAVNLFVRALKEQKEFMADLKLIKPVHDALDNLLSGLVTSQCYDHTFSDNLNAFKSAFEGFNPSKFGEPTTVLTQALKEGLKGLTKELGKAYVNRYSGLTYDETDAAKYAKAFLTLLCIVHEDLDTFSKQCKSNGAWYDKQCCAIENRQGNPFGQFMERCGFDVASSETSKDGELKHPSVSFTGKHIYQKVLEQQFTDAERIKHLKSCESNGHMKRNNFDLLDITQCLFHHAEKYNELCHIPTASSTKVPSSIYDMLIWFCSLPYSAVYPTLLRDTISELLTDKAKQKPQQHDGLEFTFIDPASQSLAAYPNNIPYSEVVSALEHLCSKSHDVLTCIVGYGDAYSTYGSDYCNNSFGFKYPSSGEDCLQMITDLLRRLLHCLRFLHKQCGVTAKLNGWSDCIFGKDVKSAKWECKDHSTDEPNCQANDKATCQPTCQAKSPLQSYLTDCLYGHLPHQLTSVGCKSTCKSCPGSAPGMPCLTPLGFRAFSGSTRKGTDLCEVLDAFFSNDYLSSLFTLAPRPPATLPEHIGFALSLAAALNARKPVTKPAQESFSDAFEKSIKEATISLHDNPSDYTAAVKNAYNNNRSHDGTRHLPATEADVFTLMFPSTCLRASGDTLYCAPYLCTLGIDTHYYLAYQHTNLYLSWTVYLPWTFYAYLRSLLEAFKNISCQEWECSRCMHRGKCKKGQHGVDYNCQCKGIIECRGVSSAFHKYGFTHGDPATLSKVEGKRYCHNFYHQLVNVLKSNCFAKLFDKCDEFLWIIRQPFTYLVLALWSLSLFYLICVMVGRLDVLHIKSHLRIPSSHKITAQSLLAAAQVGRLAKISYLQP</sequence>
<feature type="transmembrane region" description="Helical" evidence="2">
    <location>
        <begin position="1437"/>
        <end position="1460"/>
    </location>
</feature>
<dbReference type="EMBL" id="LK054968">
    <property type="protein sequence ID" value="CDR71518.1"/>
    <property type="molecule type" value="Genomic_DNA"/>
</dbReference>
<feature type="coiled-coil region" evidence="1">
    <location>
        <begin position="521"/>
        <end position="590"/>
    </location>
</feature>
<dbReference type="RefSeq" id="XP_012770464.1">
    <property type="nucleotide sequence ID" value="XM_012915010.1"/>
</dbReference>
<reference evidence="3" key="2">
    <citation type="submission" date="2014-06" db="EMBL/GenBank/DDBJ databases">
        <authorList>
            <person name="Aslett M."/>
            <person name="De Silva Nishadi"/>
        </authorList>
    </citation>
    <scope>NUCLEOTIDE SEQUENCE</scope>
    <source>
        <strain evidence="3">Bond</strain>
    </source>
</reference>
<proteinExistence type="predicted"/>
<keyword evidence="2" id="KW-1133">Transmembrane helix</keyword>
<keyword evidence="1" id="KW-0175">Coiled coil</keyword>
<keyword evidence="2" id="KW-0472">Membrane</keyword>
<evidence type="ECO:0000256" key="1">
    <source>
        <dbReference type="SAM" id="Coils"/>
    </source>
</evidence>
<dbReference type="KEGG" id="bbig:BBBOND_0001690"/>
<gene>
    <name evidence="3" type="ORF">BBBOND_0001690</name>
</gene>
<dbReference type="VEuPathDB" id="PiroplasmaDB:BBBOND_0001690"/>
<dbReference type="GeneID" id="24561744"/>
<evidence type="ECO:0008006" key="4">
    <source>
        <dbReference type="Google" id="ProtNLM"/>
    </source>
</evidence>
<evidence type="ECO:0000256" key="2">
    <source>
        <dbReference type="SAM" id="Phobius"/>
    </source>
</evidence>
<accession>A0A061BSL4</accession>
<reference evidence="3" key="1">
    <citation type="journal article" date="2014" name="Nucleic Acids Res.">
        <title>The evolutionary dynamics of variant antigen genes in Babesia reveal a history of genomic innovation underlying host-parasite interaction.</title>
        <authorList>
            <person name="Jackson A.P."/>
            <person name="Otto T.D."/>
            <person name="Darby A."/>
            <person name="Ramaprasad A."/>
            <person name="Xia D."/>
            <person name="Echaide I.E."/>
            <person name="Farber M."/>
            <person name="Gahlot S."/>
            <person name="Gamble J."/>
            <person name="Gupta D."/>
            <person name="Gupta Y."/>
            <person name="Jackson L."/>
            <person name="Malandrin L."/>
            <person name="Malas T.B."/>
            <person name="Moussa E."/>
            <person name="Nair M."/>
            <person name="Reid AJ."/>
            <person name="Sanders M."/>
            <person name="Sharma J."/>
            <person name="Tracey A."/>
            <person name="Quail M.A."/>
            <person name="Weir W."/>
            <person name="Wastling J.M."/>
            <person name="Hall N."/>
            <person name="Willadsen P."/>
            <person name="Lingelbach K."/>
            <person name="Shiels B."/>
            <person name="Tait A."/>
            <person name="Berriman M."/>
            <person name="Allred D.R."/>
            <person name="Pain A."/>
        </authorList>
    </citation>
    <scope>NUCLEOTIDE SEQUENCE</scope>
    <source>
        <strain evidence="3">Bond</strain>
    </source>
</reference>
<keyword evidence="2" id="KW-0812">Transmembrane</keyword>
<evidence type="ECO:0000313" key="3">
    <source>
        <dbReference type="EMBL" id="CDR71518.1"/>
    </source>
</evidence>
<feature type="coiled-coil region" evidence="1">
    <location>
        <begin position="159"/>
        <end position="193"/>
    </location>
</feature>